<reference evidence="2 3" key="1">
    <citation type="submission" date="2019-09" db="EMBL/GenBank/DDBJ databases">
        <title>YIM 132548 draft genome.</title>
        <authorList>
            <person name="Jiang L."/>
        </authorList>
    </citation>
    <scope>NUCLEOTIDE SEQUENCE [LARGE SCALE GENOMIC DNA]</scope>
    <source>
        <strain evidence="2 3">YIM 132548</strain>
    </source>
</reference>
<evidence type="ECO:0000313" key="2">
    <source>
        <dbReference type="EMBL" id="KAB1069903.1"/>
    </source>
</evidence>
<name>A0A6N6MNE4_9HYPH</name>
<feature type="region of interest" description="Disordered" evidence="1">
    <location>
        <begin position="27"/>
        <end position="54"/>
    </location>
</feature>
<dbReference type="PANTHER" id="PTHR40630">
    <property type="entry name" value="POSSIBLE DNA-BINDING PROTEIN"/>
    <property type="match status" value="1"/>
</dbReference>
<gene>
    <name evidence="2" type="ORF">F6X51_24650</name>
</gene>
<comment type="caution">
    <text evidence="2">The sequence shown here is derived from an EMBL/GenBank/DDBJ whole genome shotgun (WGS) entry which is preliminary data.</text>
</comment>
<accession>A0A6N6MNE4</accession>
<sequence>MAETDDHADTYRAFKAAVNMTASALEKHLGSEASQSVGQKTGGSGEATGHREGRRIVEILHKAKSDLSDADYGHMRKVVGYVHRHLKQGGPKDKAAVEDSPWRLSLMNWGHDPAKDS</sequence>
<protein>
    <submittedName>
        <fullName evidence="2">DUF3140 domain-containing protein</fullName>
    </submittedName>
</protein>
<dbReference type="Proteomes" id="UP000441523">
    <property type="component" value="Unassembled WGS sequence"/>
</dbReference>
<dbReference type="RefSeq" id="WP_150966463.1">
    <property type="nucleotide sequence ID" value="NZ_VZZJ01000035.1"/>
</dbReference>
<proteinExistence type="predicted"/>
<dbReference type="InterPro" id="IPR021487">
    <property type="entry name" value="DUF3140"/>
</dbReference>
<dbReference type="EMBL" id="VZZJ01000035">
    <property type="protein sequence ID" value="KAB1069903.1"/>
    <property type="molecule type" value="Genomic_DNA"/>
</dbReference>
<evidence type="ECO:0000256" key="1">
    <source>
        <dbReference type="SAM" id="MobiDB-lite"/>
    </source>
</evidence>
<dbReference type="PANTHER" id="PTHR40630:SF1">
    <property type="entry name" value="DNA-BINDING PROTEIN"/>
    <property type="match status" value="1"/>
</dbReference>
<dbReference type="Pfam" id="PF11338">
    <property type="entry name" value="DUF3140"/>
    <property type="match status" value="1"/>
</dbReference>
<evidence type="ECO:0000313" key="3">
    <source>
        <dbReference type="Proteomes" id="UP000441523"/>
    </source>
</evidence>
<organism evidence="2 3">
    <name type="scientific">Methylobacterium planeticum</name>
    <dbReference type="NCBI Taxonomy" id="2615211"/>
    <lineage>
        <taxon>Bacteria</taxon>
        <taxon>Pseudomonadati</taxon>
        <taxon>Pseudomonadota</taxon>
        <taxon>Alphaproteobacteria</taxon>
        <taxon>Hyphomicrobiales</taxon>
        <taxon>Methylobacteriaceae</taxon>
        <taxon>Methylobacterium</taxon>
    </lineage>
</organism>
<keyword evidence="3" id="KW-1185">Reference proteome</keyword>
<dbReference type="AlphaFoldDB" id="A0A6N6MNE4"/>